<name>A0A7Y3RAX1_9FLAO</name>
<feature type="transmembrane region" description="Helical" evidence="1">
    <location>
        <begin position="295"/>
        <end position="315"/>
    </location>
</feature>
<accession>A0A7Y3RAX1</accession>
<keyword evidence="3" id="KW-1185">Reference proteome</keyword>
<proteinExistence type="predicted"/>
<feature type="transmembrane region" description="Helical" evidence="1">
    <location>
        <begin position="336"/>
        <end position="358"/>
    </location>
</feature>
<gene>
    <name evidence="2" type="ORF">HKT18_10070</name>
</gene>
<keyword evidence="1" id="KW-0812">Transmembrane</keyword>
<feature type="transmembrane region" description="Helical" evidence="1">
    <location>
        <begin position="364"/>
        <end position="381"/>
    </location>
</feature>
<protein>
    <submittedName>
        <fullName evidence="2">Uncharacterized protein</fullName>
    </submittedName>
</protein>
<dbReference type="AlphaFoldDB" id="A0A7Y3RAX1"/>
<dbReference type="RefSeq" id="WP_171222729.1">
    <property type="nucleotide sequence ID" value="NZ_JABEVX010000006.1"/>
</dbReference>
<evidence type="ECO:0000313" key="2">
    <source>
        <dbReference type="EMBL" id="NNT72562.1"/>
    </source>
</evidence>
<dbReference type="EMBL" id="JABEVX010000006">
    <property type="protein sequence ID" value="NNT72562.1"/>
    <property type="molecule type" value="Genomic_DNA"/>
</dbReference>
<feature type="transmembrane region" description="Helical" evidence="1">
    <location>
        <begin position="148"/>
        <end position="171"/>
    </location>
</feature>
<feature type="transmembrane region" description="Helical" evidence="1">
    <location>
        <begin position="6"/>
        <end position="23"/>
    </location>
</feature>
<organism evidence="2 3">
    <name type="scientific">Flavobacterium rivulicola</name>
    <dbReference type="NCBI Taxonomy" id="2732161"/>
    <lineage>
        <taxon>Bacteria</taxon>
        <taxon>Pseudomonadati</taxon>
        <taxon>Bacteroidota</taxon>
        <taxon>Flavobacteriia</taxon>
        <taxon>Flavobacteriales</taxon>
        <taxon>Flavobacteriaceae</taxon>
        <taxon>Flavobacterium</taxon>
    </lineage>
</organism>
<evidence type="ECO:0000313" key="3">
    <source>
        <dbReference type="Proteomes" id="UP000536509"/>
    </source>
</evidence>
<comment type="caution">
    <text evidence="2">The sequence shown here is derived from an EMBL/GenBank/DDBJ whole genome shotgun (WGS) entry which is preliminary data.</text>
</comment>
<reference evidence="2 3" key="1">
    <citation type="submission" date="2020-05" db="EMBL/GenBank/DDBJ databases">
        <title>Draft genome of Flavobacterium sp. IMCC34852.</title>
        <authorList>
            <person name="Song J."/>
            <person name="Cho J.-C."/>
        </authorList>
    </citation>
    <scope>NUCLEOTIDE SEQUENCE [LARGE SCALE GENOMIC DNA]</scope>
    <source>
        <strain evidence="2 3">IMCC34852</strain>
    </source>
</reference>
<dbReference type="Proteomes" id="UP000536509">
    <property type="component" value="Unassembled WGS sequence"/>
</dbReference>
<keyword evidence="1" id="KW-1133">Transmembrane helix</keyword>
<feature type="transmembrane region" description="Helical" evidence="1">
    <location>
        <begin position="177"/>
        <end position="208"/>
    </location>
</feature>
<keyword evidence="1" id="KW-0472">Membrane</keyword>
<feature type="transmembrane region" description="Helical" evidence="1">
    <location>
        <begin position="35"/>
        <end position="53"/>
    </location>
</feature>
<evidence type="ECO:0000256" key="1">
    <source>
        <dbReference type="SAM" id="Phobius"/>
    </source>
</evidence>
<feature type="transmembrane region" description="Helical" evidence="1">
    <location>
        <begin position="220"/>
        <end position="241"/>
    </location>
</feature>
<sequence>MGLVVLLVLLFFINEIFYKRIAIRHPFVSIRLIRKIFLYHLLFAIVYYVYAVYNPSDSKHYYSTLSQSDINWVETIPMTNWGVFFVEYPFLKYLDFNYEMLMLLFSWFGFVGFVYAYLFFAENIKEKIIVFGKYDLLKLLLFLPNMHFWSASIGKGSMIFMGIMMFIYAVQFPKKRLIALALGSFFIFSIRSHVMFFIIIGVLFGIFFGSDKKLTKGTKVFLIFSGMLFIYLAWSSILSVANLEQSDDLVNDFNEFAYARSEGLSEKAGSGLDMSKYSLPVKLFTFWFRPLFIDVPSSMGIFSSLENLLYLLLFLKICNKSFVRFIKKAPSVVKMSAMIFVLTSFAMTFIMSNLGIIMRQKAQVMYFAFFVIYYFLAYEKARKRYLKQKQQDHIKEPLPFDKQETTVVA</sequence>
<feature type="transmembrane region" description="Helical" evidence="1">
    <location>
        <begin position="100"/>
        <end position="120"/>
    </location>
</feature>